<dbReference type="AlphaFoldDB" id="A0A076EY64"/>
<evidence type="ECO:0000259" key="1">
    <source>
        <dbReference type="Pfam" id="PF07995"/>
    </source>
</evidence>
<protein>
    <submittedName>
        <fullName evidence="2">Glucose dehydrogenase</fullName>
    </submittedName>
</protein>
<evidence type="ECO:0000313" key="3">
    <source>
        <dbReference type="Proteomes" id="UP000028488"/>
    </source>
</evidence>
<dbReference type="RefSeq" id="WP_128642833.1">
    <property type="nucleotide sequence ID" value="NZ_CP008948.1"/>
</dbReference>
<keyword evidence="2" id="KW-0614">Plasmid</keyword>
<reference evidence="2 3" key="1">
    <citation type="submission" date="2014-07" db="EMBL/GenBank/DDBJ databases">
        <title>Genome Sequence of Rhodococcus opacus Strain R7, a Biodegrader of Mono- and Polycyclic Aromatic Hydrocarbons.</title>
        <authorList>
            <person name="Di Gennaro P."/>
            <person name="Zampolli J."/>
            <person name="Presti I."/>
            <person name="Cappelletti M."/>
            <person name="D'Ursi P."/>
            <person name="Orro A."/>
            <person name="Mezzelani A."/>
            <person name="Milanesi L."/>
        </authorList>
    </citation>
    <scope>NUCLEOTIDE SEQUENCE [LARGE SCALE GENOMIC DNA]</scope>
    <source>
        <strain evidence="2 3">R7</strain>
        <plasmid evidence="2">pPDG1</plasmid>
    </source>
</reference>
<dbReference type="InterPro" id="IPR012938">
    <property type="entry name" value="Glc/Sorbosone_DH"/>
</dbReference>
<dbReference type="InterPro" id="IPR011041">
    <property type="entry name" value="Quinoprot_gluc/sorb_DH_b-prop"/>
</dbReference>
<dbReference type="InterPro" id="IPR011042">
    <property type="entry name" value="6-blade_b-propeller_TolB-like"/>
</dbReference>
<gene>
    <name evidence="2" type="ORF">EP51_41840</name>
</gene>
<dbReference type="Proteomes" id="UP000028488">
    <property type="component" value="Plasmid pPDG1"/>
</dbReference>
<dbReference type="PROSITE" id="PS51257">
    <property type="entry name" value="PROKAR_LIPOPROTEIN"/>
    <property type="match status" value="1"/>
</dbReference>
<dbReference type="EMBL" id="CP008948">
    <property type="protein sequence ID" value="AII10746.1"/>
    <property type="molecule type" value="Genomic_DNA"/>
</dbReference>
<geneLocation type="plasmid" evidence="2 3">
    <name>pPDG1</name>
</geneLocation>
<accession>A0A076EY64</accession>
<proteinExistence type="predicted"/>
<dbReference type="PANTHER" id="PTHR19328:SF13">
    <property type="entry name" value="HIPL1 PROTEIN"/>
    <property type="match status" value="1"/>
</dbReference>
<dbReference type="SUPFAM" id="SSF50952">
    <property type="entry name" value="Soluble quinoprotein glucose dehydrogenase"/>
    <property type="match status" value="1"/>
</dbReference>
<dbReference type="Gene3D" id="2.120.10.30">
    <property type="entry name" value="TolB, C-terminal domain"/>
    <property type="match status" value="1"/>
</dbReference>
<name>A0A076EY64_RHOOP</name>
<feature type="domain" description="Glucose/Sorbosone dehydrogenase" evidence="1">
    <location>
        <begin position="48"/>
        <end position="375"/>
    </location>
</feature>
<dbReference type="Pfam" id="PF07995">
    <property type="entry name" value="GSDH"/>
    <property type="match status" value="1"/>
</dbReference>
<evidence type="ECO:0000313" key="2">
    <source>
        <dbReference type="EMBL" id="AII10746.1"/>
    </source>
</evidence>
<dbReference type="PANTHER" id="PTHR19328">
    <property type="entry name" value="HEDGEHOG-INTERACTING PROTEIN"/>
    <property type="match status" value="1"/>
</dbReference>
<sequence length="387" mass="40048">MATHPHRHLSWAAVLAVSCTAAVGCGAPSPDGAVGFPTLDVVTEIGDLDHPWDVVAASDGTLLTGERAGRFVVKRPDGSTGVLAVDLPDLVVHDELGLMGIALATDFDATRTLYTCHTHAVGEIADIRVQSWTADILWTALTPTGVLIEGLPLSDRGRHGGSRLLPRPDGTLLISTGDATQASAPQDLNSFGGKVLRVDASTGAPPGDNPFPGSVIYTLGHRNVQGLTARPGTGDVFSVEQGTHRDDEVNRLIAGGNYGWKPDTGDGFYDESVPMTDLDRVPGAIAAVWSSGPATVATASGTFVTGPGWGHWDGALAVGVQKGRKVLFLRLDPAGAQVVAETAPPALAGEYGRIRTVAGQPDGSLLVTTDNGDGDDQVLRVTPATGR</sequence>
<organism evidence="2 3">
    <name type="scientific">Rhodococcus opacus</name>
    <name type="common">Nocardia opaca</name>
    <dbReference type="NCBI Taxonomy" id="37919"/>
    <lineage>
        <taxon>Bacteria</taxon>
        <taxon>Bacillati</taxon>
        <taxon>Actinomycetota</taxon>
        <taxon>Actinomycetes</taxon>
        <taxon>Mycobacteriales</taxon>
        <taxon>Nocardiaceae</taxon>
        <taxon>Rhodococcus</taxon>
    </lineage>
</organism>